<dbReference type="Pfam" id="PF00753">
    <property type="entry name" value="Lactamase_B"/>
    <property type="match status" value="1"/>
</dbReference>
<evidence type="ECO:0000313" key="5">
    <source>
        <dbReference type="Proteomes" id="UP000613160"/>
    </source>
</evidence>
<organism evidence="4 5">
    <name type="scientific">Aureimonas glaciei</name>
    <dbReference type="NCBI Taxonomy" id="1776957"/>
    <lineage>
        <taxon>Bacteria</taxon>
        <taxon>Pseudomonadati</taxon>
        <taxon>Pseudomonadota</taxon>
        <taxon>Alphaproteobacteria</taxon>
        <taxon>Hyphomicrobiales</taxon>
        <taxon>Aurantimonadaceae</taxon>
        <taxon>Aureimonas</taxon>
    </lineage>
</organism>
<dbReference type="Gene3D" id="3.60.15.10">
    <property type="entry name" value="Ribonuclease Z/Hydroxyacylglutathione hydrolase-like"/>
    <property type="match status" value="1"/>
</dbReference>
<reference evidence="4" key="2">
    <citation type="submission" date="2020-09" db="EMBL/GenBank/DDBJ databases">
        <authorList>
            <person name="Sun Q."/>
            <person name="Zhou Y."/>
        </authorList>
    </citation>
    <scope>NUCLEOTIDE SEQUENCE</scope>
    <source>
        <strain evidence="4">CGMCC 1.15493</strain>
    </source>
</reference>
<proteinExistence type="inferred from homology"/>
<evidence type="ECO:0000313" key="4">
    <source>
        <dbReference type="EMBL" id="GGD36192.1"/>
    </source>
</evidence>
<comment type="similarity">
    <text evidence="1">Belongs to the metallo-beta-lactamase superfamily. Class-B beta-lactamase family.</text>
</comment>
<evidence type="ECO:0000256" key="1">
    <source>
        <dbReference type="ARBA" id="ARBA00005250"/>
    </source>
</evidence>
<dbReference type="PANTHER" id="PTHR42951">
    <property type="entry name" value="METALLO-BETA-LACTAMASE DOMAIN-CONTAINING"/>
    <property type="match status" value="1"/>
</dbReference>
<dbReference type="RefSeq" id="WP_188854608.1">
    <property type="nucleotide sequence ID" value="NZ_BMJJ01000013.1"/>
</dbReference>
<accession>A0A916Y9A5</accession>
<dbReference type="Proteomes" id="UP000613160">
    <property type="component" value="Unassembled WGS sequence"/>
</dbReference>
<name>A0A916Y9A5_9HYPH</name>
<dbReference type="InterPro" id="IPR030829">
    <property type="entry name" value="SoxH-rel_PQQ_2"/>
</dbReference>
<dbReference type="EMBL" id="BMJJ01000013">
    <property type="protein sequence ID" value="GGD36192.1"/>
    <property type="molecule type" value="Genomic_DNA"/>
</dbReference>
<dbReference type="SUPFAM" id="SSF56281">
    <property type="entry name" value="Metallo-hydrolase/oxidoreductase"/>
    <property type="match status" value="1"/>
</dbReference>
<reference evidence="4" key="1">
    <citation type="journal article" date="2014" name="Int. J. Syst. Evol. Microbiol.">
        <title>Complete genome sequence of Corynebacterium casei LMG S-19264T (=DSM 44701T), isolated from a smear-ripened cheese.</title>
        <authorList>
            <consortium name="US DOE Joint Genome Institute (JGI-PGF)"/>
            <person name="Walter F."/>
            <person name="Albersmeier A."/>
            <person name="Kalinowski J."/>
            <person name="Ruckert C."/>
        </authorList>
    </citation>
    <scope>NUCLEOTIDE SEQUENCE</scope>
    <source>
        <strain evidence="4">CGMCC 1.15493</strain>
    </source>
</reference>
<feature type="chain" id="PRO_5037296101" evidence="2">
    <location>
        <begin position="23"/>
        <end position="316"/>
    </location>
</feature>
<protein>
    <submittedName>
        <fullName evidence="4">MBL fold metallo-hydrolase</fullName>
    </submittedName>
</protein>
<comment type="caution">
    <text evidence="4">The sequence shown here is derived from an EMBL/GenBank/DDBJ whole genome shotgun (WGS) entry which is preliminary data.</text>
</comment>
<dbReference type="InterPro" id="IPR036866">
    <property type="entry name" value="RibonucZ/Hydroxyglut_hydro"/>
</dbReference>
<evidence type="ECO:0000256" key="2">
    <source>
        <dbReference type="SAM" id="SignalP"/>
    </source>
</evidence>
<keyword evidence="5" id="KW-1185">Reference proteome</keyword>
<dbReference type="AlphaFoldDB" id="A0A916Y9A5"/>
<keyword evidence="2" id="KW-0732">Signal</keyword>
<dbReference type="InterPro" id="IPR001279">
    <property type="entry name" value="Metallo-B-lactamas"/>
</dbReference>
<dbReference type="InterPro" id="IPR006311">
    <property type="entry name" value="TAT_signal"/>
</dbReference>
<feature type="domain" description="Metallo-beta-lactamase" evidence="3">
    <location>
        <begin position="61"/>
        <end position="245"/>
    </location>
</feature>
<dbReference type="PANTHER" id="PTHR42951:SF4">
    <property type="entry name" value="ACYL-COENZYME A THIOESTERASE MBLAC2"/>
    <property type="match status" value="1"/>
</dbReference>
<dbReference type="GO" id="GO:0017001">
    <property type="term" value="P:antibiotic catabolic process"/>
    <property type="evidence" value="ECO:0007669"/>
    <property type="project" value="UniProtKB-ARBA"/>
</dbReference>
<dbReference type="NCBIfam" id="TIGR04559">
    <property type="entry name" value="SoxH_rel_PQQ_2"/>
    <property type="match status" value="1"/>
</dbReference>
<gene>
    <name evidence="4" type="ORF">GCM10011335_43980</name>
</gene>
<dbReference type="PROSITE" id="PS51318">
    <property type="entry name" value="TAT"/>
    <property type="match status" value="1"/>
</dbReference>
<dbReference type="InterPro" id="IPR050855">
    <property type="entry name" value="NDM-1-like"/>
</dbReference>
<dbReference type="SMART" id="SM00849">
    <property type="entry name" value="Lactamase_B"/>
    <property type="match status" value="1"/>
</dbReference>
<dbReference type="CDD" id="cd16282">
    <property type="entry name" value="metallo-hydrolase-like_MBL-fold"/>
    <property type="match status" value="1"/>
</dbReference>
<feature type="signal peptide" evidence="2">
    <location>
        <begin position="1"/>
        <end position="22"/>
    </location>
</feature>
<sequence>MITRRTLLQIGLALSAAGSARAAESGIGGSSATAGFQAVAPGVYVRHGAVELASENNRGAIANIGFVVGDAAVAMIDSGGSREDGLSALAAIRAVTDRPVRYLVNTHMHPDHLFGNQPFKEAGAEIIGHHALPAALAARRDTYLMTMRDELGVRLAGEVTILPPDAVVDSERRLDLGGRQLRLTAWGTAHTDNDLTVLDEATATLFAGDLVFQDHVPIIDGSLKGWLNQMDALAALPAVRVVTGHGPTSAPWPAALGPQRRYLEALAADLRRAIADGETLSQAITTAGQSEADEWALFEDYNPRNASAAYAELEWE</sequence>
<evidence type="ECO:0000259" key="3">
    <source>
        <dbReference type="SMART" id="SM00849"/>
    </source>
</evidence>